<dbReference type="EMBL" id="JADMKU010000007">
    <property type="protein sequence ID" value="MBR9651477.1"/>
    <property type="molecule type" value="Genomic_DNA"/>
</dbReference>
<accession>A0ABS5HR89</accession>
<keyword evidence="3" id="KW-0813">Transport</keyword>
<evidence type="ECO:0000313" key="13">
    <source>
        <dbReference type="Proteomes" id="UP001195941"/>
    </source>
</evidence>
<organism evidence="12 13">
    <name type="scientific">Thalassovita aquimarina</name>
    <dbReference type="NCBI Taxonomy" id="2785917"/>
    <lineage>
        <taxon>Bacteria</taxon>
        <taxon>Pseudomonadati</taxon>
        <taxon>Pseudomonadota</taxon>
        <taxon>Alphaproteobacteria</taxon>
        <taxon>Rhodobacterales</taxon>
        <taxon>Roseobacteraceae</taxon>
        <taxon>Thalassovita</taxon>
    </lineage>
</organism>
<comment type="subcellular location">
    <subcellularLocation>
        <location evidence="1">Cell inner membrane</location>
    </subcellularLocation>
</comment>
<feature type="domain" description="GspL periplasmic" evidence="11">
    <location>
        <begin position="226"/>
        <end position="357"/>
    </location>
</feature>
<evidence type="ECO:0000313" key="12">
    <source>
        <dbReference type="EMBL" id="MBR9651477.1"/>
    </source>
</evidence>
<evidence type="ECO:0000256" key="1">
    <source>
        <dbReference type="ARBA" id="ARBA00004533"/>
    </source>
</evidence>
<evidence type="ECO:0000256" key="9">
    <source>
        <dbReference type="ARBA" id="ARBA00023136"/>
    </source>
</evidence>
<proteinExistence type="inferred from homology"/>
<dbReference type="RefSeq" id="WP_212700990.1">
    <property type="nucleotide sequence ID" value="NZ_JADMKU010000007.1"/>
</dbReference>
<evidence type="ECO:0000256" key="8">
    <source>
        <dbReference type="ARBA" id="ARBA00022989"/>
    </source>
</evidence>
<keyword evidence="4" id="KW-1003">Cell membrane</keyword>
<dbReference type="Gene3D" id="3.30.420.380">
    <property type="match status" value="1"/>
</dbReference>
<keyword evidence="7" id="KW-0653">Protein transport</keyword>
<comment type="caution">
    <text evidence="12">The sequence shown here is derived from an EMBL/GenBank/DDBJ whole genome shotgun (WGS) entry which is preliminary data.</text>
</comment>
<evidence type="ECO:0000256" key="3">
    <source>
        <dbReference type="ARBA" id="ARBA00022448"/>
    </source>
</evidence>
<reference evidence="12 13" key="1">
    <citation type="journal article" date="2021" name="Arch. Microbiol.">
        <title>Thalassobius aquimarinus sp. nov., isolated from the Sea of Japan seashore.</title>
        <authorList>
            <person name="Kurilenko V.V."/>
            <person name="Romanenko L.A."/>
            <person name="Chernysheva N.Y."/>
            <person name="Velansky P.V."/>
            <person name="Tekutyeva L.A."/>
            <person name="Isaeva M.P."/>
            <person name="Mikhailov V.V."/>
        </authorList>
    </citation>
    <scope>NUCLEOTIDE SEQUENCE [LARGE SCALE GENOMIC DNA]</scope>
    <source>
        <strain evidence="12 13">KMM 8518</strain>
    </source>
</reference>
<name>A0ABS5HR89_9RHOB</name>
<evidence type="ECO:0000256" key="5">
    <source>
        <dbReference type="ARBA" id="ARBA00022519"/>
    </source>
</evidence>
<evidence type="ECO:0000259" key="11">
    <source>
        <dbReference type="Pfam" id="PF12693"/>
    </source>
</evidence>
<keyword evidence="9 10" id="KW-0472">Membrane</keyword>
<dbReference type="InterPro" id="IPR025691">
    <property type="entry name" value="GspL_pp_dom"/>
</dbReference>
<keyword evidence="13" id="KW-1185">Reference proteome</keyword>
<dbReference type="Pfam" id="PF12693">
    <property type="entry name" value="GspL_C"/>
    <property type="match status" value="1"/>
</dbReference>
<keyword evidence="8 10" id="KW-1133">Transmembrane helix</keyword>
<comment type="similarity">
    <text evidence="2">Belongs to the GSP L family.</text>
</comment>
<keyword evidence="5" id="KW-0997">Cell inner membrane</keyword>
<dbReference type="Proteomes" id="UP001195941">
    <property type="component" value="Unassembled WGS sequence"/>
</dbReference>
<feature type="transmembrane region" description="Helical" evidence="10">
    <location>
        <begin position="232"/>
        <end position="253"/>
    </location>
</feature>
<dbReference type="NCBIfam" id="TIGR01709">
    <property type="entry name" value="typeII_sec_gspL"/>
    <property type="match status" value="1"/>
</dbReference>
<evidence type="ECO:0000256" key="10">
    <source>
        <dbReference type="SAM" id="Phobius"/>
    </source>
</evidence>
<evidence type="ECO:0000256" key="6">
    <source>
        <dbReference type="ARBA" id="ARBA00022692"/>
    </source>
</evidence>
<evidence type="ECO:0000256" key="2">
    <source>
        <dbReference type="ARBA" id="ARBA00005318"/>
    </source>
</evidence>
<gene>
    <name evidence="12" type="ORF">IT775_10115</name>
</gene>
<dbReference type="InterPro" id="IPR007812">
    <property type="entry name" value="T2SS_protein-GspL"/>
</dbReference>
<sequence>MTAAAQKSESKAEFVRLGAGVPGARQVALVPGVETPLYSLDLPKGLHGQAREQVARRQLADRIGLRDGSVEMRPFAPGKSGDGWNKVLICDPEALSQWRGLSCRAVLPDYLSLPAAEGIWTVQRDDIDGIPLIMARLGPRDGLSAAPEIALRMLQQALTGARPRAILNLGAALPELAELAAAQDVLVLQSVEELAKKGLPLPQLLAHGELSCDLRTDPMAARARLSRRVLPWRWPVLAGAAAIVMWATAQWIAIDRLDTQTRQITQQTDTLVRQHFVATGPILDTRLQVSRALAQTRAAAQTGRDRGDPLDLTIRAAEVIARTGARTESIRFTENDGLTLILRLPDFAAAETVTAALVAEDLPATLVESRVGDTQTGVRTEIRIAPEVTQ</sequence>
<evidence type="ECO:0000256" key="4">
    <source>
        <dbReference type="ARBA" id="ARBA00022475"/>
    </source>
</evidence>
<evidence type="ECO:0000256" key="7">
    <source>
        <dbReference type="ARBA" id="ARBA00022927"/>
    </source>
</evidence>
<keyword evidence="6 10" id="KW-0812">Transmembrane</keyword>
<protein>
    <recommendedName>
        <fullName evidence="11">GspL periplasmic domain-containing protein</fullName>
    </recommendedName>
</protein>